<dbReference type="InParanoid" id="B9TFE9"/>
<accession>B9TFE9</accession>
<protein>
    <submittedName>
        <fullName evidence="2">Uncharacterized protein</fullName>
    </submittedName>
</protein>
<reference evidence="3" key="1">
    <citation type="journal article" date="2010" name="Nat. Biotechnol.">
        <title>Draft genome sequence of the oilseed species Ricinus communis.</title>
        <authorList>
            <person name="Chan A.P."/>
            <person name="Crabtree J."/>
            <person name="Zhao Q."/>
            <person name="Lorenzi H."/>
            <person name="Orvis J."/>
            <person name="Puiu D."/>
            <person name="Melake-Berhan A."/>
            <person name="Jones K.M."/>
            <person name="Redman J."/>
            <person name="Chen G."/>
            <person name="Cahoon E.B."/>
            <person name="Gedil M."/>
            <person name="Stanke M."/>
            <person name="Haas B.J."/>
            <person name="Wortman J.R."/>
            <person name="Fraser-Liggett C.M."/>
            <person name="Ravel J."/>
            <person name="Rabinowicz P.D."/>
        </authorList>
    </citation>
    <scope>NUCLEOTIDE SEQUENCE [LARGE SCALE GENOMIC DNA]</scope>
    <source>
        <strain evidence="3">cv. Hale</strain>
    </source>
</reference>
<gene>
    <name evidence="2" type="ORF">RCOM_1841980</name>
</gene>
<feature type="compositionally biased region" description="Low complexity" evidence="1">
    <location>
        <begin position="67"/>
        <end position="80"/>
    </location>
</feature>
<feature type="compositionally biased region" description="Basic and acidic residues" evidence="1">
    <location>
        <begin position="18"/>
        <end position="39"/>
    </location>
</feature>
<evidence type="ECO:0000313" key="2">
    <source>
        <dbReference type="EMBL" id="EEF25415.1"/>
    </source>
</evidence>
<keyword evidence="3" id="KW-1185">Reference proteome</keyword>
<dbReference type="Proteomes" id="UP000008311">
    <property type="component" value="Unassembled WGS sequence"/>
</dbReference>
<feature type="region of interest" description="Disordered" evidence="1">
    <location>
        <begin position="164"/>
        <end position="226"/>
    </location>
</feature>
<dbReference type="AlphaFoldDB" id="B9TFE9"/>
<proteinExistence type="predicted"/>
<organism evidence="2 3">
    <name type="scientific">Ricinus communis</name>
    <name type="common">Castor bean</name>
    <dbReference type="NCBI Taxonomy" id="3988"/>
    <lineage>
        <taxon>Eukaryota</taxon>
        <taxon>Viridiplantae</taxon>
        <taxon>Streptophyta</taxon>
        <taxon>Embryophyta</taxon>
        <taxon>Tracheophyta</taxon>
        <taxon>Spermatophyta</taxon>
        <taxon>Magnoliopsida</taxon>
        <taxon>eudicotyledons</taxon>
        <taxon>Gunneridae</taxon>
        <taxon>Pentapetalae</taxon>
        <taxon>rosids</taxon>
        <taxon>fabids</taxon>
        <taxon>Malpighiales</taxon>
        <taxon>Euphorbiaceae</taxon>
        <taxon>Acalyphoideae</taxon>
        <taxon>Acalypheae</taxon>
        <taxon>Ricinus</taxon>
    </lineage>
</organism>
<feature type="region of interest" description="Disordered" evidence="1">
    <location>
        <begin position="1"/>
        <end position="115"/>
    </location>
</feature>
<evidence type="ECO:0000313" key="3">
    <source>
        <dbReference type="Proteomes" id="UP000008311"/>
    </source>
</evidence>
<feature type="compositionally biased region" description="Basic and acidic residues" evidence="1">
    <location>
        <begin position="84"/>
        <end position="95"/>
    </location>
</feature>
<name>B9TFE9_RICCO</name>
<dbReference type="EMBL" id="EQ979740">
    <property type="protein sequence ID" value="EEF25415.1"/>
    <property type="molecule type" value="Genomic_DNA"/>
</dbReference>
<evidence type="ECO:0000256" key="1">
    <source>
        <dbReference type="SAM" id="MobiDB-lite"/>
    </source>
</evidence>
<sequence length="226" mass="24423">MVDGIDQHHHAHPSGHARNREQRARQHPQRHQEDHHHGVEACGGAHAPGQHEAQSRETQAGQHEGHQQQSQIGGPQVQAQEGRGQGEDQRLDHGDGGAAGHLAQHDGQPADGRGQNALQETGVAILDDGDRAEDAGEQHHHEHHAGIEIFKIGDALHPLGTERSAHARAQEQPEQQGLGHGADHAGGLTDETDQLALGERKSDAQHVRFQSSGWRRWLGPGLAPVR</sequence>